<dbReference type="PANTHER" id="PTHR46481">
    <property type="entry name" value="ZINC FINGER BED DOMAIN-CONTAINING PROTEIN 4"/>
    <property type="match status" value="1"/>
</dbReference>
<feature type="compositionally biased region" description="Acidic residues" evidence="6">
    <location>
        <begin position="34"/>
        <end position="44"/>
    </location>
</feature>
<evidence type="ECO:0000256" key="1">
    <source>
        <dbReference type="ARBA" id="ARBA00004123"/>
    </source>
</evidence>
<name>A0ABR3ERJ2_9AGAR</name>
<evidence type="ECO:0000256" key="5">
    <source>
        <dbReference type="ARBA" id="ARBA00023242"/>
    </source>
</evidence>
<feature type="compositionally biased region" description="Basic and acidic residues" evidence="6">
    <location>
        <begin position="22"/>
        <end position="33"/>
    </location>
</feature>
<gene>
    <name evidence="7" type="ORF">V5O48_016531</name>
</gene>
<keyword evidence="3" id="KW-0863">Zinc-finger</keyword>
<comment type="subcellular location">
    <subcellularLocation>
        <location evidence="1">Nucleus</location>
    </subcellularLocation>
</comment>
<evidence type="ECO:0000256" key="4">
    <source>
        <dbReference type="ARBA" id="ARBA00022833"/>
    </source>
</evidence>
<keyword evidence="8" id="KW-1185">Reference proteome</keyword>
<keyword evidence="4" id="KW-0862">Zinc</keyword>
<organism evidence="7 8">
    <name type="scientific">Marasmius crinis-equi</name>
    <dbReference type="NCBI Taxonomy" id="585013"/>
    <lineage>
        <taxon>Eukaryota</taxon>
        <taxon>Fungi</taxon>
        <taxon>Dikarya</taxon>
        <taxon>Basidiomycota</taxon>
        <taxon>Agaricomycotina</taxon>
        <taxon>Agaricomycetes</taxon>
        <taxon>Agaricomycetidae</taxon>
        <taxon>Agaricales</taxon>
        <taxon>Marasmiineae</taxon>
        <taxon>Marasmiaceae</taxon>
        <taxon>Marasmius</taxon>
    </lineage>
</organism>
<keyword evidence="5" id="KW-0539">Nucleus</keyword>
<reference evidence="7 8" key="1">
    <citation type="submission" date="2024-02" db="EMBL/GenBank/DDBJ databases">
        <title>A draft genome for the cacao thread blight pathogen Marasmius crinis-equi.</title>
        <authorList>
            <person name="Cohen S.P."/>
            <person name="Baruah I.K."/>
            <person name="Amoako-Attah I."/>
            <person name="Bukari Y."/>
            <person name="Meinhardt L.W."/>
            <person name="Bailey B.A."/>
        </authorList>
    </citation>
    <scope>NUCLEOTIDE SEQUENCE [LARGE SCALE GENOMIC DNA]</scope>
    <source>
        <strain evidence="7 8">GH-76</strain>
    </source>
</reference>
<evidence type="ECO:0000313" key="8">
    <source>
        <dbReference type="Proteomes" id="UP001465976"/>
    </source>
</evidence>
<proteinExistence type="predicted"/>
<evidence type="ECO:0000256" key="2">
    <source>
        <dbReference type="ARBA" id="ARBA00022723"/>
    </source>
</evidence>
<feature type="region of interest" description="Disordered" evidence="6">
    <location>
        <begin position="1"/>
        <end position="96"/>
    </location>
</feature>
<dbReference type="InterPro" id="IPR052035">
    <property type="entry name" value="ZnF_BED_domain_contain"/>
</dbReference>
<comment type="caution">
    <text evidence="7">The sequence shown here is derived from an EMBL/GenBank/DDBJ whole genome shotgun (WGS) entry which is preliminary data.</text>
</comment>
<dbReference type="Proteomes" id="UP001465976">
    <property type="component" value="Unassembled WGS sequence"/>
</dbReference>
<accession>A0ABR3ERJ2</accession>
<evidence type="ECO:0000313" key="7">
    <source>
        <dbReference type="EMBL" id="KAL0565496.1"/>
    </source>
</evidence>
<keyword evidence="2" id="KW-0479">Metal-binding</keyword>
<evidence type="ECO:0000256" key="3">
    <source>
        <dbReference type="ARBA" id="ARBA00022771"/>
    </source>
</evidence>
<dbReference type="PANTHER" id="PTHR46481:SF10">
    <property type="entry name" value="ZINC FINGER BED DOMAIN-CONTAINING PROTEIN 39"/>
    <property type="match status" value="1"/>
</dbReference>
<evidence type="ECO:0000256" key="6">
    <source>
        <dbReference type="SAM" id="MobiDB-lite"/>
    </source>
</evidence>
<dbReference type="SUPFAM" id="SSF140996">
    <property type="entry name" value="Hermes dimerisation domain"/>
    <property type="match status" value="1"/>
</dbReference>
<protein>
    <submittedName>
        <fullName evidence="7">Uncharacterized protein</fullName>
    </submittedName>
</protein>
<feature type="region of interest" description="Disordered" evidence="6">
    <location>
        <begin position="373"/>
        <end position="411"/>
    </location>
</feature>
<sequence length="428" mass="48163">MKDPVPSAKNVKGTLLKNGVDVTEKKAKKKAVEEYEDDVLDEEMPACKKPRILKAKTTAKSGDKSGKKSASKVPTRSPPPSVEEVEDEEETPQQRLDYKAWGWTSGGVKQYQDSKNSTSTKDLGDHVRKCMGKATYEKVMASGKKPNEVREMIRKHAQAKNKDIAQIFDGMRKAGIRTYSNVEHTPQQTRAEIVHWVSESCRPFEIVADRGYLELMKRGRPHYWIPHPTMVSRDVKKTLARTCQRVSQILREYEGDINFTTDAWTSANHGVFVAITAHIVMDGKCEKLLLDFFEVAESHTGKTLAREFARVLSEFGIQDKLFKTKGEVPTEVEQQELLKLLEQLETGDKVEMDDKDIAAVREEAEKVREEMRKAAGVSAKPKRRDAVGKDDMDGFIDSREGLSDEVENELEDEVAPVQGALAKIRGLV</sequence>
<dbReference type="EMBL" id="JBAHYK010002237">
    <property type="protein sequence ID" value="KAL0565496.1"/>
    <property type="molecule type" value="Genomic_DNA"/>
</dbReference>
<feature type="compositionally biased region" description="Basic and acidic residues" evidence="6">
    <location>
        <begin position="384"/>
        <end position="402"/>
    </location>
</feature>